<accession>A0A9P4HPR6</accession>
<evidence type="ECO:0000313" key="2">
    <source>
        <dbReference type="EMBL" id="KAF2084417.1"/>
    </source>
</evidence>
<dbReference type="Proteomes" id="UP000799776">
    <property type="component" value="Unassembled WGS sequence"/>
</dbReference>
<sequence length="571" mass="64418">MPSANGDAGHKVNGEARLTGGAVKDKKYAPARTRCSIRDLYEFKPGLYGITSWTTRYPDDLEDPPENSENTRMNARSFLSRIIVQSPLLKKFLGRSGTSGFRRPFQTFVHRWEKSLELKKNETNLDTKQHIELLWNAIKEELHGSIAEKMDLLSNGVTTYSAMWIILNRARWSTKVVLASITPSFPGKASTSVDTLVDEVGTKLAARGRLFEAYKGYYFGAYDGTADYERPWSWACHVINSRIIIDTHARNRFNPGQKFSVVDPIGLKAVIKKEVIKGEVDKKPNGFDVFGNGNYYDSDDDDDDDDGTDTDGAKTPVPVKLPTSHLTEEQLLVCTDTLRGYSLKDKNSQMNAKWNAVLLLDEANVFLESRITHDLECNKLVSIFLRLPEYFENVFLLTTNGVDNIDGAFETYIHLSPPIRRVRRSVPPRRLGKLPVEVDERRGFHKQADGKLGGEEVKWTVLTTNKEKFAFRHINITLKLRQTHAEKKIYSIREIRSGVEAAINTTAANPPQYGYHAKVQKLFAVIQMEAEEFATDLIADRHLTPDLVINAESYTSLLFPDITAFLLGHAA</sequence>
<gene>
    <name evidence="2" type="ORF">K490DRAFT_59567</name>
</gene>
<name>A0A9P4HPR6_9PEZI</name>
<reference evidence="2" key="1">
    <citation type="journal article" date="2020" name="Stud. Mycol.">
        <title>101 Dothideomycetes genomes: a test case for predicting lifestyles and emergence of pathogens.</title>
        <authorList>
            <person name="Haridas S."/>
            <person name="Albert R."/>
            <person name="Binder M."/>
            <person name="Bloem J."/>
            <person name="Labutti K."/>
            <person name="Salamov A."/>
            <person name="Andreopoulos B."/>
            <person name="Baker S."/>
            <person name="Barry K."/>
            <person name="Bills G."/>
            <person name="Bluhm B."/>
            <person name="Cannon C."/>
            <person name="Castanera R."/>
            <person name="Culley D."/>
            <person name="Daum C."/>
            <person name="Ezra D."/>
            <person name="Gonzalez J."/>
            <person name="Henrissat B."/>
            <person name="Kuo A."/>
            <person name="Liang C."/>
            <person name="Lipzen A."/>
            <person name="Lutzoni F."/>
            <person name="Magnuson J."/>
            <person name="Mondo S."/>
            <person name="Nolan M."/>
            <person name="Ohm R."/>
            <person name="Pangilinan J."/>
            <person name="Park H.-J."/>
            <person name="Ramirez L."/>
            <person name="Alfaro M."/>
            <person name="Sun H."/>
            <person name="Tritt A."/>
            <person name="Yoshinaga Y."/>
            <person name="Zwiers L.-H."/>
            <person name="Turgeon B."/>
            <person name="Goodwin S."/>
            <person name="Spatafora J."/>
            <person name="Crous P."/>
            <person name="Grigoriev I."/>
        </authorList>
    </citation>
    <scope>NUCLEOTIDE SEQUENCE</scope>
    <source>
        <strain evidence="2">CBS 121410</strain>
    </source>
</reference>
<dbReference type="PANTHER" id="PTHR46411:SF3">
    <property type="entry name" value="AAA+ ATPASE DOMAIN-CONTAINING PROTEIN"/>
    <property type="match status" value="1"/>
</dbReference>
<dbReference type="AlphaFoldDB" id="A0A9P4HPR6"/>
<protein>
    <recommendedName>
        <fullName evidence="4">ATPase AAA-type core domain-containing protein</fullName>
    </recommendedName>
</protein>
<proteinExistence type="predicted"/>
<evidence type="ECO:0000313" key="3">
    <source>
        <dbReference type="Proteomes" id="UP000799776"/>
    </source>
</evidence>
<dbReference type="EMBL" id="ML978741">
    <property type="protein sequence ID" value="KAF2084417.1"/>
    <property type="molecule type" value="Genomic_DNA"/>
</dbReference>
<evidence type="ECO:0000256" key="1">
    <source>
        <dbReference type="SAM" id="MobiDB-lite"/>
    </source>
</evidence>
<evidence type="ECO:0008006" key="4">
    <source>
        <dbReference type="Google" id="ProtNLM"/>
    </source>
</evidence>
<dbReference type="OrthoDB" id="10042665at2759"/>
<organism evidence="2 3">
    <name type="scientific">Saccharata proteae CBS 121410</name>
    <dbReference type="NCBI Taxonomy" id="1314787"/>
    <lineage>
        <taxon>Eukaryota</taxon>
        <taxon>Fungi</taxon>
        <taxon>Dikarya</taxon>
        <taxon>Ascomycota</taxon>
        <taxon>Pezizomycotina</taxon>
        <taxon>Dothideomycetes</taxon>
        <taxon>Dothideomycetes incertae sedis</taxon>
        <taxon>Botryosphaeriales</taxon>
        <taxon>Saccharataceae</taxon>
        <taxon>Saccharata</taxon>
    </lineage>
</organism>
<feature type="compositionally biased region" description="Acidic residues" evidence="1">
    <location>
        <begin position="297"/>
        <end position="309"/>
    </location>
</feature>
<feature type="region of interest" description="Disordered" evidence="1">
    <location>
        <begin position="296"/>
        <end position="320"/>
    </location>
</feature>
<comment type="caution">
    <text evidence="2">The sequence shown here is derived from an EMBL/GenBank/DDBJ whole genome shotgun (WGS) entry which is preliminary data.</text>
</comment>
<dbReference type="PANTHER" id="PTHR46411">
    <property type="entry name" value="FAMILY ATPASE, PUTATIVE-RELATED"/>
    <property type="match status" value="1"/>
</dbReference>
<keyword evidence="3" id="KW-1185">Reference proteome</keyword>